<sequence>MQFLPNRRNAISEVRRRSRSQFDPLLINPLALVVIEEDDIPAINAPLAVVPVEDAVDVFEEADVVDNLDWGDLVLAVSPVVLPSQDV</sequence>
<proteinExistence type="predicted"/>
<name>W1Q103_AMBTC</name>
<evidence type="ECO:0000313" key="2">
    <source>
        <dbReference type="Proteomes" id="UP000017836"/>
    </source>
</evidence>
<organism evidence="1 2">
    <name type="scientific">Amborella trichopoda</name>
    <dbReference type="NCBI Taxonomy" id="13333"/>
    <lineage>
        <taxon>Eukaryota</taxon>
        <taxon>Viridiplantae</taxon>
        <taxon>Streptophyta</taxon>
        <taxon>Embryophyta</taxon>
        <taxon>Tracheophyta</taxon>
        <taxon>Spermatophyta</taxon>
        <taxon>Magnoliopsida</taxon>
        <taxon>Amborellales</taxon>
        <taxon>Amborellaceae</taxon>
        <taxon>Amborella</taxon>
    </lineage>
</organism>
<accession>W1Q103</accession>
<keyword evidence="2" id="KW-1185">Reference proteome</keyword>
<dbReference type="Proteomes" id="UP000017836">
    <property type="component" value="Unassembled WGS sequence"/>
</dbReference>
<reference evidence="2" key="1">
    <citation type="journal article" date="2013" name="Science">
        <title>The Amborella genome and the evolution of flowering plants.</title>
        <authorList>
            <consortium name="Amborella Genome Project"/>
        </authorList>
    </citation>
    <scope>NUCLEOTIDE SEQUENCE [LARGE SCALE GENOMIC DNA]</scope>
</reference>
<dbReference type="AlphaFoldDB" id="W1Q103"/>
<dbReference type="Gramene" id="ERN13975">
    <property type="protein sequence ID" value="ERN13975"/>
    <property type="gene ID" value="AMTR_s00021p00160590"/>
</dbReference>
<evidence type="ECO:0000313" key="1">
    <source>
        <dbReference type="EMBL" id="ERN13975.1"/>
    </source>
</evidence>
<protein>
    <submittedName>
        <fullName evidence="1">Uncharacterized protein</fullName>
    </submittedName>
</protein>
<gene>
    <name evidence="1" type="ORF">AMTR_s00021p00160590</name>
</gene>
<dbReference type="EMBL" id="KI392560">
    <property type="protein sequence ID" value="ERN13975.1"/>
    <property type="molecule type" value="Genomic_DNA"/>
</dbReference>
<dbReference type="HOGENOM" id="CLU_2486333_0_0_1"/>